<dbReference type="EMBL" id="CP046400">
    <property type="protein sequence ID" value="QGY39737.1"/>
    <property type="molecule type" value="Genomic_DNA"/>
</dbReference>
<dbReference type="AlphaFoldDB" id="A0A6I6JHY4"/>
<evidence type="ECO:0000313" key="3">
    <source>
        <dbReference type="Proteomes" id="UP000428328"/>
    </source>
</evidence>
<dbReference type="KEGG" id="psel:GM415_06260"/>
<dbReference type="InterPro" id="IPR055259">
    <property type="entry name" value="YkvP/CgeB_Glyco_trans-like"/>
</dbReference>
<sequence>MPDIKRACLIDPPQQVLINAFRDLGCKVLPLRTGDSPFFDLGQALDENKFEPDLVVQTETLGNRSLVTGLDRVDCPTIFWAVDPHLNAHWQARYARLFDLTCSTQRGWMPRLSAQGAEDVRWLPWYHRVEEWTPMAERRYDMAFVGRISGQRPARQWMVDFLKEKTRGFRLALEHSLSYGEMMALYADSRIIPNESIFGEINFRLFEAASCGCLVVSQDLGDEQAALFEPGREMDTYAHVVELDEKLARYLGNERLVQAMGRAARERLQAEHLPEHRVRTLLEYAGDAATRRATAREAETWTGLTVAAMWEADLLPLDAPTVLDRLAGLEQTGEVLAAVLRVQAKAGMTRPLQANVHAILAGNLFPDDPEVNLAGSLAALRLDGFDAARAFRLRHVRATGGRIEQASDPAGLLTLWAKDLARRDLLIRAGFAFDSTIHLPATAGECLMTILRDRPEHLETLRLLNTLLLPVMGLEQARVGFLSVLTLHEREDWRLAFEIGLANLKSFRLDSGLQELTLARQLADKQGQIRLFKKALAVRDTSGLLEKRLG</sequence>
<protein>
    <submittedName>
        <fullName evidence="2">Glycosyltransferase</fullName>
    </submittedName>
</protein>
<evidence type="ECO:0000259" key="1">
    <source>
        <dbReference type="Pfam" id="PF13524"/>
    </source>
</evidence>
<keyword evidence="3" id="KW-1185">Reference proteome</keyword>
<dbReference type="Proteomes" id="UP000428328">
    <property type="component" value="Chromosome"/>
</dbReference>
<dbReference type="Gene3D" id="3.40.50.2000">
    <property type="entry name" value="Glycogen Phosphorylase B"/>
    <property type="match status" value="1"/>
</dbReference>
<dbReference type="SUPFAM" id="SSF53756">
    <property type="entry name" value="UDP-Glycosyltransferase/glycogen phosphorylase"/>
    <property type="match status" value="1"/>
</dbReference>
<feature type="domain" description="Spore protein YkvP/CgeB glycosyl transferase-like" evidence="1">
    <location>
        <begin position="156"/>
        <end position="283"/>
    </location>
</feature>
<dbReference type="Pfam" id="PF13524">
    <property type="entry name" value="Glyco_trans_1_2"/>
    <property type="match status" value="1"/>
</dbReference>
<name>A0A6I6JHY4_9BACT</name>
<reference evidence="2 3" key="1">
    <citation type="submission" date="2019-11" db="EMBL/GenBank/DDBJ databases">
        <authorList>
            <person name="Zheng R.K."/>
            <person name="Sun C.M."/>
        </authorList>
    </citation>
    <scope>NUCLEOTIDE SEQUENCE [LARGE SCALE GENOMIC DNA]</scope>
    <source>
        <strain evidence="2 3">SRB007</strain>
    </source>
</reference>
<evidence type="ECO:0000313" key="2">
    <source>
        <dbReference type="EMBL" id="QGY39737.1"/>
    </source>
</evidence>
<dbReference type="RefSeq" id="WP_158946962.1">
    <property type="nucleotide sequence ID" value="NZ_CP046400.1"/>
</dbReference>
<proteinExistence type="predicted"/>
<keyword evidence="2" id="KW-0808">Transferase</keyword>
<gene>
    <name evidence="2" type="ORF">GM415_06260</name>
</gene>
<accession>A0A6I6JHY4</accession>
<organism evidence="2 3">
    <name type="scientific">Pseudodesulfovibrio cashew</name>
    <dbReference type="NCBI Taxonomy" id="2678688"/>
    <lineage>
        <taxon>Bacteria</taxon>
        <taxon>Pseudomonadati</taxon>
        <taxon>Thermodesulfobacteriota</taxon>
        <taxon>Desulfovibrionia</taxon>
        <taxon>Desulfovibrionales</taxon>
        <taxon>Desulfovibrionaceae</taxon>
    </lineage>
</organism>
<dbReference type="GO" id="GO:0016740">
    <property type="term" value="F:transferase activity"/>
    <property type="evidence" value="ECO:0007669"/>
    <property type="project" value="UniProtKB-KW"/>
</dbReference>